<dbReference type="PANTHER" id="PTHR11358:SF26">
    <property type="entry name" value="GUANIDINO ACID HYDROLASE, MITOCHONDRIAL"/>
    <property type="match status" value="1"/>
</dbReference>
<dbReference type="HOGENOM" id="CLU_039478_0_0_5"/>
<sequence>MNGSFFQPVDAAKVPRFAGHSTFMRLPAVTSAAGLDIALVGIPWDGGTTNRAGARHGPREVRNQSSLMRRVHHVSGTEPFSIANVADVGDLSVNPIDLIDGLSRIEKGMAEIVTAGAIPLSVGGDHLTTLPVLRALATGGPIGLIHFDAHSDTNDCYFGDNPYTHGTPFRRAIEEGLLDPGRIVQIGIRGSIYDAGEHDWAKQQGVRIIYMEEFVSRGAEDVMREAREIVGGLPTYVTFDIDSIDPSMAPGTGTPETGGFTTREAQQMIRLLAGVRIVGADVVEVSPPFDLAGMTALAGATMMFELLCVIAKQVEELRKASQI</sequence>
<comment type="caution">
    <text evidence="6">The sequence shown here is derived from an EMBL/GenBank/DDBJ whole genome shotgun (WGS) entry which is preliminary data.</text>
</comment>
<dbReference type="EC" id="3.5.3.11" evidence="6"/>
<comment type="similarity">
    <text evidence="1">Belongs to the arginase family. Agmatinase subfamily.</text>
</comment>
<dbReference type="PIRSF" id="PIRSF036979">
    <property type="entry name" value="Arginase"/>
    <property type="match status" value="1"/>
</dbReference>
<dbReference type="InterPro" id="IPR006035">
    <property type="entry name" value="Ureohydrolase"/>
</dbReference>
<dbReference type="InterPro" id="IPR020855">
    <property type="entry name" value="Ureohydrolase_Mn_BS"/>
</dbReference>
<dbReference type="Pfam" id="PF00491">
    <property type="entry name" value="Arginase"/>
    <property type="match status" value="1"/>
</dbReference>
<dbReference type="EMBL" id="CANI01000043">
    <property type="protein sequence ID" value="CCM79193.1"/>
    <property type="molecule type" value="Genomic_DNA"/>
</dbReference>
<feature type="binding site" evidence="4">
    <location>
        <position position="148"/>
    </location>
    <ligand>
        <name>Mn(2+)</name>
        <dbReference type="ChEBI" id="CHEBI:29035"/>
        <label>1</label>
    </ligand>
</feature>
<feature type="binding site" evidence="4">
    <location>
        <position position="242"/>
    </location>
    <ligand>
        <name>Mn(2+)</name>
        <dbReference type="ChEBI" id="CHEBI:29035"/>
        <label>1</label>
    </ligand>
</feature>
<dbReference type="GO" id="GO:0046872">
    <property type="term" value="F:metal ion binding"/>
    <property type="evidence" value="ECO:0007669"/>
    <property type="project" value="UniProtKB-KW"/>
</dbReference>
<dbReference type="PANTHER" id="PTHR11358">
    <property type="entry name" value="ARGINASE/AGMATINASE"/>
    <property type="match status" value="1"/>
</dbReference>
<evidence type="ECO:0000256" key="4">
    <source>
        <dbReference type="PIRSR" id="PIRSR036979-1"/>
    </source>
</evidence>
<gene>
    <name evidence="6" type="primary">AGMAT</name>
    <name evidence="6" type="ORF">BN77_p10444</name>
</gene>
<dbReference type="Proteomes" id="UP000009319">
    <property type="component" value="Unassembled WGS sequence"/>
</dbReference>
<name>K0PYW7_9HYPH</name>
<feature type="binding site" evidence="4">
    <location>
        <position position="152"/>
    </location>
    <ligand>
        <name>Mn(2+)</name>
        <dbReference type="ChEBI" id="CHEBI:29035"/>
        <label>1</label>
    </ligand>
</feature>
<dbReference type="GO" id="GO:0033389">
    <property type="term" value="P:putrescine biosynthetic process from arginine, via agmatine"/>
    <property type="evidence" value="ECO:0007669"/>
    <property type="project" value="TreeGrafter"/>
</dbReference>
<protein>
    <submittedName>
        <fullName evidence="6">Agmatinase, mitochondrial</fullName>
        <ecNumber evidence="6">3.5.3.11</ecNumber>
    </submittedName>
</protein>
<dbReference type="CDD" id="cd11592">
    <property type="entry name" value="Agmatinase_PAH"/>
    <property type="match status" value="1"/>
</dbReference>
<comment type="cofactor">
    <cofactor evidence="4">
        <name>Mn(2+)</name>
        <dbReference type="ChEBI" id="CHEBI:29035"/>
    </cofactor>
    <text evidence="4">Binds 2 manganese ions per subunit.</text>
</comment>
<feature type="binding site" evidence="4">
    <location>
        <position position="240"/>
    </location>
    <ligand>
        <name>Mn(2+)</name>
        <dbReference type="ChEBI" id="CHEBI:29035"/>
        <label>1</label>
    </ligand>
</feature>
<dbReference type="InterPro" id="IPR005925">
    <property type="entry name" value="Agmatinase-rel"/>
</dbReference>
<evidence type="ECO:0000256" key="2">
    <source>
        <dbReference type="ARBA" id="ARBA00022723"/>
    </source>
</evidence>
<keyword evidence="2 4" id="KW-0479">Metal-binding</keyword>
<evidence type="ECO:0000256" key="3">
    <source>
        <dbReference type="ARBA" id="ARBA00022801"/>
    </source>
</evidence>
<evidence type="ECO:0000256" key="5">
    <source>
        <dbReference type="RuleBase" id="RU003684"/>
    </source>
</evidence>
<dbReference type="Gene3D" id="3.40.800.10">
    <property type="entry name" value="Ureohydrolase domain"/>
    <property type="match status" value="1"/>
</dbReference>
<feature type="binding site" evidence="4">
    <location>
        <position position="126"/>
    </location>
    <ligand>
        <name>Mn(2+)</name>
        <dbReference type="ChEBI" id="CHEBI:29035"/>
        <label>2</label>
    </ligand>
</feature>
<accession>K0PYW7</accession>
<dbReference type="NCBIfam" id="TIGR01230">
    <property type="entry name" value="agmatinase"/>
    <property type="match status" value="1"/>
</dbReference>
<evidence type="ECO:0000313" key="7">
    <source>
        <dbReference type="Proteomes" id="UP000009319"/>
    </source>
</evidence>
<proteinExistence type="inferred from homology"/>
<evidence type="ECO:0000313" key="6">
    <source>
        <dbReference type="EMBL" id="CCM79193.1"/>
    </source>
</evidence>
<dbReference type="PROSITE" id="PS51409">
    <property type="entry name" value="ARGINASE_2"/>
    <property type="match status" value="1"/>
</dbReference>
<dbReference type="eggNOG" id="COG0010">
    <property type="taxonomic scope" value="Bacteria"/>
</dbReference>
<evidence type="ECO:0000256" key="1">
    <source>
        <dbReference type="ARBA" id="ARBA00009227"/>
    </source>
</evidence>
<keyword evidence="3 5" id="KW-0378">Hydrolase</keyword>
<dbReference type="AlphaFoldDB" id="K0PYW7"/>
<feature type="binding site" evidence="4">
    <location>
        <position position="150"/>
    </location>
    <ligand>
        <name>Mn(2+)</name>
        <dbReference type="ChEBI" id="CHEBI:29035"/>
        <label>1</label>
    </ligand>
</feature>
<dbReference type="PROSITE" id="PS01053">
    <property type="entry name" value="ARGINASE_1"/>
    <property type="match status" value="1"/>
</dbReference>
<keyword evidence="4" id="KW-0464">Manganese</keyword>
<dbReference type="SUPFAM" id="SSF52768">
    <property type="entry name" value="Arginase/deacetylase"/>
    <property type="match status" value="1"/>
</dbReference>
<keyword evidence="7" id="KW-1185">Reference proteome</keyword>
<dbReference type="InterPro" id="IPR023696">
    <property type="entry name" value="Ureohydrolase_dom_sf"/>
</dbReference>
<dbReference type="RefSeq" id="WP_007536252.1">
    <property type="nucleotide sequence ID" value="NZ_HF536773.1"/>
</dbReference>
<reference evidence="6 7" key="1">
    <citation type="journal article" date="2013" name="Genome Announc.">
        <title>Draft Genome Sequence of Rhizobium mesoamericanum STM3625, a Nitrogen-Fixing Symbiont of Mimosa pudica Isolated in French Guiana (South America).</title>
        <authorList>
            <person name="Moulin L."/>
            <person name="Mornico D."/>
            <person name="Melkonian R."/>
            <person name="Klonowska A."/>
        </authorList>
    </citation>
    <scope>NUCLEOTIDE SEQUENCE [LARGE SCALE GENOMIC DNA]</scope>
    <source>
        <strain evidence="6 7">STM3625</strain>
    </source>
</reference>
<organism evidence="6 7">
    <name type="scientific">Rhizobium mesoamericanum STM3625</name>
    <dbReference type="NCBI Taxonomy" id="1211777"/>
    <lineage>
        <taxon>Bacteria</taxon>
        <taxon>Pseudomonadati</taxon>
        <taxon>Pseudomonadota</taxon>
        <taxon>Alphaproteobacteria</taxon>
        <taxon>Hyphomicrobiales</taxon>
        <taxon>Rhizobiaceae</taxon>
        <taxon>Rhizobium/Agrobacterium group</taxon>
        <taxon>Rhizobium</taxon>
    </lineage>
</organism>
<dbReference type="PRINTS" id="PR00116">
    <property type="entry name" value="ARGINASE"/>
</dbReference>
<dbReference type="STRING" id="1211777.BN77_p10444"/>
<dbReference type="GO" id="GO:0008783">
    <property type="term" value="F:agmatinase activity"/>
    <property type="evidence" value="ECO:0007669"/>
    <property type="project" value="UniProtKB-EC"/>
</dbReference>